<dbReference type="HAMAP" id="MF_00692">
    <property type="entry name" value="SelO"/>
    <property type="match status" value="1"/>
</dbReference>
<reference evidence="9 10" key="1">
    <citation type="submission" date="2017-02" db="EMBL/GenBank/DDBJ databases">
        <authorList>
            <person name="Peterson S.W."/>
        </authorList>
    </citation>
    <scope>NUCLEOTIDE SEQUENCE [LARGE SCALE GENOMIC DNA]</scope>
    <source>
        <strain evidence="9 10">CECT 9027</strain>
    </source>
</reference>
<keyword evidence="7 8" id="KW-0460">Magnesium</keyword>
<feature type="binding site" evidence="8">
    <location>
        <position position="111"/>
    </location>
    <ligand>
        <name>ATP</name>
        <dbReference type="ChEBI" id="CHEBI:30616"/>
    </ligand>
</feature>
<feature type="binding site" evidence="8">
    <location>
        <position position="251"/>
    </location>
    <ligand>
        <name>Mg(2+)</name>
        <dbReference type="ChEBI" id="CHEBI:18420"/>
    </ligand>
</feature>
<evidence type="ECO:0000256" key="2">
    <source>
        <dbReference type="ARBA" id="ARBA00022679"/>
    </source>
</evidence>
<feature type="binding site" evidence="8">
    <location>
        <position position="181"/>
    </location>
    <ligand>
        <name>ATP</name>
        <dbReference type="ChEBI" id="CHEBI:30616"/>
    </ligand>
</feature>
<keyword evidence="3 8" id="KW-0548">Nucleotidyltransferase</keyword>
<name>A0A1R4B1Q0_9VIBR</name>
<dbReference type="PANTHER" id="PTHR32057:SF14">
    <property type="entry name" value="PROTEIN ADENYLYLTRANSFERASE SELO, MITOCHONDRIAL"/>
    <property type="match status" value="1"/>
</dbReference>
<dbReference type="EC" id="2.7.7.-" evidence="8"/>
<organism evidence="9 10">
    <name type="scientific">Vibrio palustris</name>
    <dbReference type="NCBI Taxonomy" id="1918946"/>
    <lineage>
        <taxon>Bacteria</taxon>
        <taxon>Pseudomonadati</taxon>
        <taxon>Pseudomonadota</taxon>
        <taxon>Gammaproteobacteria</taxon>
        <taxon>Vibrionales</taxon>
        <taxon>Vibrionaceae</taxon>
        <taxon>Vibrio</taxon>
    </lineage>
</organism>
<evidence type="ECO:0000313" key="10">
    <source>
        <dbReference type="Proteomes" id="UP000189475"/>
    </source>
</evidence>
<dbReference type="GO" id="GO:0070733">
    <property type="term" value="F:AMPylase activity"/>
    <property type="evidence" value="ECO:0007669"/>
    <property type="project" value="UniProtKB-EC"/>
</dbReference>
<feature type="binding site" evidence="8">
    <location>
        <position position="90"/>
    </location>
    <ligand>
        <name>ATP</name>
        <dbReference type="ChEBI" id="CHEBI:30616"/>
    </ligand>
</feature>
<feature type="binding site" evidence="8">
    <location>
        <position position="91"/>
    </location>
    <ligand>
        <name>ATP</name>
        <dbReference type="ChEBI" id="CHEBI:30616"/>
    </ligand>
</feature>
<dbReference type="InterPro" id="IPR003846">
    <property type="entry name" value="SelO"/>
</dbReference>
<feature type="binding site" evidence="8">
    <location>
        <position position="88"/>
    </location>
    <ligand>
        <name>ATP</name>
        <dbReference type="ChEBI" id="CHEBI:30616"/>
    </ligand>
</feature>
<feature type="binding site" evidence="8">
    <location>
        <position position="124"/>
    </location>
    <ligand>
        <name>ATP</name>
        <dbReference type="ChEBI" id="CHEBI:30616"/>
    </ligand>
</feature>
<dbReference type="GO" id="GO:0005524">
    <property type="term" value="F:ATP binding"/>
    <property type="evidence" value="ECO:0007669"/>
    <property type="project" value="UniProtKB-UniRule"/>
</dbReference>
<keyword evidence="10" id="KW-1185">Reference proteome</keyword>
<dbReference type="GO" id="GO:0030145">
    <property type="term" value="F:manganese ion binding"/>
    <property type="evidence" value="ECO:0007669"/>
    <property type="project" value="UniProtKB-UniRule"/>
</dbReference>
<feature type="binding site" evidence="8">
    <location>
        <position position="260"/>
    </location>
    <ligand>
        <name>Mg(2+)</name>
        <dbReference type="ChEBI" id="CHEBI:18420"/>
    </ligand>
</feature>
<comment type="catalytic activity">
    <reaction evidence="8">
        <text>L-seryl-[protein] + UTP = O-(5'-uridylyl)-L-seryl-[protein] + diphosphate</text>
        <dbReference type="Rhea" id="RHEA:64604"/>
        <dbReference type="Rhea" id="RHEA-COMP:9863"/>
        <dbReference type="Rhea" id="RHEA-COMP:16635"/>
        <dbReference type="ChEBI" id="CHEBI:29999"/>
        <dbReference type="ChEBI" id="CHEBI:33019"/>
        <dbReference type="ChEBI" id="CHEBI:46398"/>
        <dbReference type="ChEBI" id="CHEBI:156051"/>
    </reaction>
</comment>
<protein>
    <recommendedName>
        <fullName evidence="8">Protein nucleotidyltransferase YdiU</fullName>
        <ecNumber evidence="8">2.7.7.-</ecNumber>
    </recommendedName>
    <alternativeName>
        <fullName evidence="8">Protein adenylyltransferase YdiU</fullName>
        <ecNumber evidence="8">2.7.7.108</ecNumber>
    </alternativeName>
    <alternativeName>
        <fullName evidence="8">Protein uridylyltransferase YdiU</fullName>
        <ecNumber evidence="8">2.7.7.-</ecNumber>
    </alternativeName>
</protein>
<keyword evidence="5 8" id="KW-0547">Nucleotide-binding</keyword>
<dbReference type="OrthoDB" id="9776281at2"/>
<proteinExistence type="inferred from homology"/>
<keyword evidence="2 8" id="KW-0808">Transferase</keyword>
<dbReference type="GO" id="GO:0000287">
    <property type="term" value="F:magnesium ion binding"/>
    <property type="evidence" value="ECO:0007669"/>
    <property type="project" value="UniProtKB-UniRule"/>
</dbReference>
<dbReference type="EC" id="2.7.7.108" evidence="8"/>
<dbReference type="NCBIfam" id="NF000658">
    <property type="entry name" value="PRK00029.1"/>
    <property type="match status" value="1"/>
</dbReference>
<dbReference type="STRING" id="1918946.VPAL9027_00781"/>
<comment type="catalytic activity">
    <reaction evidence="8">
        <text>L-threonyl-[protein] + ATP = 3-O-(5'-adenylyl)-L-threonyl-[protein] + diphosphate</text>
        <dbReference type="Rhea" id="RHEA:54292"/>
        <dbReference type="Rhea" id="RHEA-COMP:11060"/>
        <dbReference type="Rhea" id="RHEA-COMP:13847"/>
        <dbReference type="ChEBI" id="CHEBI:30013"/>
        <dbReference type="ChEBI" id="CHEBI:30616"/>
        <dbReference type="ChEBI" id="CHEBI:33019"/>
        <dbReference type="ChEBI" id="CHEBI:138113"/>
        <dbReference type="EC" id="2.7.7.108"/>
    </reaction>
</comment>
<evidence type="ECO:0000256" key="4">
    <source>
        <dbReference type="ARBA" id="ARBA00022723"/>
    </source>
</evidence>
<feature type="active site" description="Proton acceptor" evidence="8">
    <location>
        <position position="250"/>
    </location>
</feature>
<dbReference type="EMBL" id="FUFT01000002">
    <property type="protein sequence ID" value="SJL82840.1"/>
    <property type="molecule type" value="Genomic_DNA"/>
</dbReference>
<dbReference type="Pfam" id="PF02696">
    <property type="entry name" value="SelO"/>
    <property type="match status" value="1"/>
</dbReference>
<evidence type="ECO:0000256" key="8">
    <source>
        <dbReference type="HAMAP-Rule" id="MF_00692"/>
    </source>
</evidence>
<sequence length="489" mass="55893">MSIWNRVEVTTRFSELPSAFYTLVQPQPLTTPHWVIWNEDLAAEFGLPPEPNQELLSTFSGQEVPDVCVPLAMKYAGHQFGMYNPDLGDGRGLLYGELRTLHGQYYDLHLKGAGLTPYSRMGDGRAVLRSSIREYLCSEAMAGLGIATTRALALVGSDTPVRRETMETGAMLARVAQTHIRFGHFEHFFYTNQMTELALLADTVIDWYYPQCRGAEAPYAQMFTHIVERTAHMIADWQAVGFAHGVMNTDNMSILGDTFDYGPFAFMEDYEPGFICNHSDYQGRYRFDQQPSIGLWNLTALARALSPLIEHSELERILSTYEKTMQRRYSVVMRSKLGLKHSHEQDSQLFDDLFQLMAANHTDYTRFLRQLSCIDIEGVQPILDLVIDREQAKNWVERYLVRCAQDDGGTTSDDELQRRCEFMRTKNPKYILRNYLAHIAIEKAEQGDYSDVETLAYLLAHPFEEHSGYEEYASLPPQWGKELEVSCSS</sequence>
<evidence type="ECO:0000256" key="1">
    <source>
        <dbReference type="ARBA" id="ARBA00009747"/>
    </source>
</evidence>
<comment type="similarity">
    <text evidence="1 8">Belongs to the SELO family.</text>
</comment>
<gene>
    <name evidence="8" type="primary">ydiU</name>
    <name evidence="8" type="synonym">selO</name>
    <name evidence="9" type="ORF">VPAL9027_00781</name>
</gene>
<evidence type="ECO:0000256" key="6">
    <source>
        <dbReference type="ARBA" id="ARBA00022840"/>
    </source>
</evidence>
<feature type="binding site" evidence="8">
    <location>
        <position position="123"/>
    </location>
    <ligand>
        <name>ATP</name>
        <dbReference type="ChEBI" id="CHEBI:30616"/>
    </ligand>
</feature>
<comment type="catalytic activity">
    <reaction evidence="8">
        <text>L-histidyl-[protein] + UTP = N(tele)-(5'-uridylyl)-L-histidyl-[protein] + diphosphate</text>
        <dbReference type="Rhea" id="RHEA:83891"/>
        <dbReference type="Rhea" id="RHEA-COMP:9745"/>
        <dbReference type="Rhea" id="RHEA-COMP:20239"/>
        <dbReference type="ChEBI" id="CHEBI:29979"/>
        <dbReference type="ChEBI" id="CHEBI:33019"/>
        <dbReference type="ChEBI" id="CHEBI:46398"/>
        <dbReference type="ChEBI" id="CHEBI:233474"/>
    </reaction>
</comment>
<dbReference type="AlphaFoldDB" id="A0A1R4B1Q0"/>
<dbReference type="Proteomes" id="UP000189475">
    <property type="component" value="Unassembled WGS sequence"/>
</dbReference>
<feature type="binding site" evidence="8">
    <location>
        <position position="174"/>
    </location>
    <ligand>
        <name>ATP</name>
        <dbReference type="ChEBI" id="CHEBI:30616"/>
    </ligand>
</feature>
<dbReference type="RefSeq" id="WP_077312499.1">
    <property type="nucleotide sequence ID" value="NZ_AP024887.1"/>
</dbReference>
<dbReference type="PANTHER" id="PTHR32057">
    <property type="entry name" value="PROTEIN ADENYLYLTRANSFERASE SELO, MITOCHONDRIAL"/>
    <property type="match status" value="1"/>
</dbReference>
<evidence type="ECO:0000313" key="9">
    <source>
        <dbReference type="EMBL" id="SJL82840.1"/>
    </source>
</evidence>
<feature type="binding site" evidence="8">
    <location>
        <position position="260"/>
    </location>
    <ligand>
        <name>ATP</name>
        <dbReference type="ChEBI" id="CHEBI:30616"/>
    </ligand>
</feature>
<evidence type="ECO:0000256" key="7">
    <source>
        <dbReference type="ARBA" id="ARBA00022842"/>
    </source>
</evidence>
<keyword evidence="4 8" id="KW-0479">Metal-binding</keyword>
<keyword evidence="6 8" id="KW-0067">ATP-binding</keyword>
<comment type="cofactor">
    <cofactor evidence="8">
        <name>Mg(2+)</name>
        <dbReference type="ChEBI" id="CHEBI:18420"/>
    </cofactor>
    <cofactor evidence="8">
        <name>Mn(2+)</name>
        <dbReference type="ChEBI" id="CHEBI:29035"/>
    </cofactor>
</comment>
<comment type="catalytic activity">
    <reaction evidence="8">
        <text>L-tyrosyl-[protein] + ATP = O-(5'-adenylyl)-L-tyrosyl-[protein] + diphosphate</text>
        <dbReference type="Rhea" id="RHEA:54288"/>
        <dbReference type="Rhea" id="RHEA-COMP:10136"/>
        <dbReference type="Rhea" id="RHEA-COMP:13846"/>
        <dbReference type="ChEBI" id="CHEBI:30616"/>
        <dbReference type="ChEBI" id="CHEBI:33019"/>
        <dbReference type="ChEBI" id="CHEBI:46858"/>
        <dbReference type="ChEBI" id="CHEBI:83624"/>
        <dbReference type="EC" id="2.7.7.108"/>
    </reaction>
</comment>
<comment type="function">
    <text evidence="8">Nucleotidyltransferase involved in the post-translational modification of proteins. It can catalyze the addition of adenosine monophosphate (AMP) or uridine monophosphate (UMP) to a protein, resulting in modifications known as AMPylation and UMPylation.</text>
</comment>
<keyword evidence="8" id="KW-0464">Manganese</keyword>
<accession>A0A1R4B1Q0</accession>
<comment type="catalytic activity">
    <reaction evidence="8">
        <text>L-seryl-[protein] + ATP = 3-O-(5'-adenylyl)-L-seryl-[protein] + diphosphate</text>
        <dbReference type="Rhea" id="RHEA:58120"/>
        <dbReference type="Rhea" id="RHEA-COMP:9863"/>
        <dbReference type="Rhea" id="RHEA-COMP:15073"/>
        <dbReference type="ChEBI" id="CHEBI:29999"/>
        <dbReference type="ChEBI" id="CHEBI:30616"/>
        <dbReference type="ChEBI" id="CHEBI:33019"/>
        <dbReference type="ChEBI" id="CHEBI:142516"/>
        <dbReference type="EC" id="2.7.7.108"/>
    </reaction>
</comment>
<evidence type="ECO:0000256" key="3">
    <source>
        <dbReference type="ARBA" id="ARBA00022695"/>
    </source>
</evidence>
<evidence type="ECO:0000256" key="5">
    <source>
        <dbReference type="ARBA" id="ARBA00022741"/>
    </source>
</evidence>
<comment type="catalytic activity">
    <reaction evidence="8">
        <text>L-tyrosyl-[protein] + UTP = O-(5'-uridylyl)-L-tyrosyl-[protein] + diphosphate</text>
        <dbReference type="Rhea" id="RHEA:83887"/>
        <dbReference type="Rhea" id="RHEA-COMP:10136"/>
        <dbReference type="Rhea" id="RHEA-COMP:20238"/>
        <dbReference type="ChEBI" id="CHEBI:33019"/>
        <dbReference type="ChEBI" id="CHEBI:46398"/>
        <dbReference type="ChEBI" id="CHEBI:46858"/>
        <dbReference type="ChEBI" id="CHEBI:90602"/>
    </reaction>
</comment>